<name>G3MBG3_9CAUD</name>
<evidence type="ECO:0000313" key="2">
    <source>
        <dbReference type="Proteomes" id="UP000009273"/>
    </source>
</evidence>
<accession>G3MBG3</accession>
<sequence>MDELLHRRATKNLEEFKCLQEDLRLFVLENGKDPDVFMQEFGKLYLDEITPEKIQEIMDRI</sequence>
<dbReference type="KEGG" id="vg:18563319"/>
<dbReference type="EMBL" id="JN638751">
    <property type="protein sequence ID" value="AEO93363.1"/>
    <property type="molecule type" value="Genomic_DNA"/>
</dbReference>
<proteinExistence type="predicted"/>
<reference evidence="1 2" key="1">
    <citation type="submission" date="2011-09" db="EMBL/GenBank/DDBJ databases">
        <authorList>
            <person name="Pope W.H."/>
            <person name="Pedulla M.L."/>
            <person name="Ford M.E."/>
            <person name="Peebles C.L."/>
            <person name="Hatfull G.H."/>
            <person name="Hendrix R.W."/>
        </authorList>
    </citation>
    <scope>NUCLEOTIDE SEQUENCE [LARGE SCALE GENOMIC DNA]</scope>
    <source>
        <strain evidence="1">G</strain>
    </source>
</reference>
<dbReference type="Proteomes" id="UP000009273">
    <property type="component" value="Segment"/>
</dbReference>
<protein>
    <submittedName>
        <fullName evidence="1">Gp101</fullName>
    </submittedName>
</protein>
<evidence type="ECO:0000313" key="1">
    <source>
        <dbReference type="EMBL" id="AEO93363.1"/>
    </source>
</evidence>
<dbReference type="GeneID" id="18563319"/>
<dbReference type="RefSeq" id="YP_009015404.1">
    <property type="nucleotide sequence ID" value="NC_023719.1"/>
</dbReference>
<gene>
    <name evidence="1" type="primary">101</name>
    <name evidence="1" type="ORF">G_101</name>
</gene>
<keyword evidence="2" id="KW-1185">Reference proteome</keyword>
<organism evidence="1 2">
    <name type="scientific">Bacillus phage G</name>
    <dbReference type="NCBI Taxonomy" id="2884420"/>
    <lineage>
        <taxon>Viruses</taxon>
        <taxon>Duplodnaviria</taxon>
        <taxon>Heunggongvirae</taxon>
        <taxon>Uroviricota</taxon>
        <taxon>Caudoviricetes</taxon>
        <taxon>Donellivirus</taxon>
        <taxon>Donellivirus gee</taxon>
    </lineage>
</organism>